<dbReference type="EMBL" id="BAABGJ010000002">
    <property type="protein sequence ID" value="GAA4331080.1"/>
    <property type="molecule type" value="Genomic_DNA"/>
</dbReference>
<protein>
    <recommendedName>
        <fullName evidence="3">Tir chaperone family protein CesT</fullName>
    </recommendedName>
</protein>
<reference evidence="2" key="1">
    <citation type="journal article" date="2019" name="Int. J. Syst. Evol. Microbiol.">
        <title>The Global Catalogue of Microorganisms (GCM) 10K type strain sequencing project: providing services to taxonomists for standard genome sequencing and annotation.</title>
        <authorList>
            <consortium name="The Broad Institute Genomics Platform"/>
            <consortium name="The Broad Institute Genome Sequencing Center for Infectious Disease"/>
            <person name="Wu L."/>
            <person name="Ma J."/>
        </authorList>
    </citation>
    <scope>NUCLEOTIDE SEQUENCE [LARGE SCALE GENOMIC DNA]</scope>
    <source>
        <strain evidence="2">JCM 17804</strain>
    </source>
</reference>
<sequence length="162" mass="18345">MQTREAAHRRFVEFTRAFYEHCGWEAPIYETNADTPVAFKAHVDDVAFSIGYDPFGGDHCLFVYCVFGVVPPNAEAQSLRELLERNASKMREHATYCIDARTQELACYARKTLDVDIGALKSEMAEVARQAHQWRRHGELIGDSVRQEGADAEGLSAWTRFA</sequence>
<gene>
    <name evidence="1" type="ORF">GCM10023165_05170</name>
</gene>
<dbReference type="Pfam" id="PF05932">
    <property type="entry name" value="CesT"/>
    <property type="match status" value="1"/>
</dbReference>
<name>A0ABP8GWR1_9BURK</name>
<organism evidence="1 2">
    <name type="scientific">Variovorax defluvii</name>
    <dbReference type="NCBI Taxonomy" id="913761"/>
    <lineage>
        <taxon>Bacteria</taxon>
        <taxon>Pseudomonadati</taxon>
        <taxon>Pseudomonadota</taxon>
        <taxon>Betaproteobacteria</taxon>
        <taxon>Burkholderiales</taxon>
        <taxon>Comamonadaceae</taxon>
        <taxon>Variovorax</taxon>
    </lineage>
</organism>
<keyword evidence="2" id="KW-1185">Reference proteome</keyword>
<dbReference type="Gene3D" id="3.30.1460.10">
    <property type="match status" value="1"/>
</dbReference>
<dbReference type="InterPro" id="IPR010261">
    <property type="entry name" value="Tir_chaperone"/>
</dbReference>
<evidence type="ECO:0000313" key="2">
    <source>
        <dbReference type="Proteomes" id="UP001500975"/>
    </source>
</evidence>
<proteinExistence type="predicted"/>
<accession>A0ABP8GWR1</accession>
<comment type="caution">
    <text evidence="1">The sequence shown here is derived from an EMBL/GenBank/DDBJ whole genome shotgun (WGS) entry which is preliminary data.</text>
</comment>
<dbReference type="Proteomes" id="UP001500975">
    <property type="component" value="Unassembled WGS sequence"/>
</dbReference>
<dbReference type="RefSeq" id="WP_345535676.1">
    <property type="nucleotide sequence ID" value="NZ_BAABGJ010000002.1"/>
</dbReference>
<dbReference type="SUPFAM" id="SSF69635">
    <property type="entry name" value="Type III secretory system chaperone-like"/>
    <property type="match status" value="1"/>
</dbReference>
<dbReference type="CDD" id="cd17020">
    <property type="entry name" value="T3SC_IA_ShcM-like"/>
    <property type="match status" value="1"/>
</dbReference>
<evidence type="ECO:0008006" key="3">
    <source>
        <dbReference type="Google" id="ProtNLM"/>
    </source>
</evidence>
<evidence type="ECO:0000313" key="1">
    <source>
        <dbReference type="EMBL" id="GAA4331080.1"/>
    </source>
</evidence>